<feature type="compositionally biased region" description="Acidic residues" evidence="1">
    <location>
        <begin position="351"/>
        <end position="375"/>
    </location>
</feature>
<evidence type="ECO:0000313" key="3">
    <source>
        <dbReference type="EMBL" id="KOO06958.1"/>
    </source>
</evidence>
<organism evidence="3 4">
    <name type="scientific">Vibrio hepatarius</name>
    <dbReference type="NCBI Taxonomy" id="171383"/>
    <lineage>
        <taxon>Bacteria</taxon>
        <taxon>Pseudomonadati</taxon>
        <taxon>Pseudomonadota</taxon>
        <taxon>Gammaproteobacteria</taxon>
        <taxon>Vibrionales</taxon>
        <taxon>Vibrionaceae</taxon>
        <taxon>Vibrio</taxon>
        <taxon>Vibrio oreintalis group</taxon>
    </lineage>
</organism>
<dbReference type="InterPro" id="IPR036465">
    <property type="entry name" value="vWFA_dom_sf"/>
</dbReference>
<dbReference type="AlphaFoldDB" id="A0A0M0HZB4"/>
<evidence type="ECO:0000259" key="2">
    <source>
        <dbReference type="PROSITE" id="PS50234"/>
    </source>
</evidence>
<reference evidence="4" key="1">
    <citation type="submission" date="2015-08" db="EMBL/GenBank/DDBJ databases">
        <title>Vibrio galatheae sp. nov., a novel member of the Vibrionaceae family isolated from the Solomon Islands.</title>
        <authorList>
            <person name="Giubergia S."/>
            <person name="Machado H."/>
            <person name="Mateiu R.V."/>
            <person name="Gram L."/>
        </authorList>
    </citation>
    <scope>NUCLEOTIDE SEQUENCE [LARGE SCALE GENOMIC DNA]</scope>
    <source>
        <strain evidence="4">DSM 19134</strain>
    </source>
</reference>
<proteinExistence type="predicted"/>
<dbReference type="Pfam" id="PF00092">
    <property type="entry name" value="VWA"/>
    <property type="match status" value="1"/>
</dbReference>
<dbReference type="OrthoDB" id="6395027at2"/>
<sequence>MSINTADTAIAKPENPALVMRRKQALIRKFTLLQTMNTGRSVGVKIQGTKACTSGNTTTLPLGNMEDPEYLDMLEGMIDHENGHCKHTDFSEWYSINNKMVRRLTNIFEDVRIEKLVGHEYPGSKTNLLKLVQIAIKRGLFSAPSHEDDLVRLVQKYILYTGRYKHLDQYPLKDFSQDAAFYLSRALPNAFPKLEAILTDSANDHSTADARRRAEDVLKVLQEEFEDQQQQEEEQDQDENQDDKSGDSGSNSENDEEQSESDDSDNSESSDDKGEGDQSGDQDSESDDKGDDNQSGKSETESDDEEGDDNQSGDSKSDSEDEGDDEQNGGSDAESDDEGDDSQSGDSKSDSDDEGDDEQNGGSDAESDDEGDDNQSGDSKSDSDDQGNDEQSGQSNTDSNDDADGDDSESQSETDSFSNQVSSQEIEKAINADDDDLLEDMHDGIRRMMEDKAEENLEEFQEEYGNEYSAPTMAYRCDKSPDAAGIPLWMSQARQQSQRVKLVLNSILNDRNRVKRSYENSGTEICAGTLWGVSAGNNRVFKTETISKSPNTAFSILIDRSGSMQVPNMEMANVAAFAIGQAIEFIKGAECEVLYYPFYDAVRQDGYVHIAKSFTERMNSVAQRSFNVHADHGTPTAEALQGATARLGLRKEPKKVLFLITDGQTSGATVQAALRECDVMGITVIGIGIGTGQLAGFEHRPYFAINSANELANSLFAYLRTYYRG</sequence>
<dbReference type="Proteomes" id="UP000037530">
    <property type="component" value="Unassembled WGS sequence"/>
</dbReference>
<feature type="compositionally biased region" description="Basic and acidic residues" evidence="1">
    <location>
        <begin position="291"/>
        <end position="300"/>
    </location>
</feature>
<dbReference type="RefSeq" id="WP_053409886.1">
    <property type="nucleotide sequence ID" value="NZ_LHPI01000013.1"/>
</dbReference>
<feature type="compositionally biased region" description="Polar residues" evidence="1">
    <location>
        <begin position="413"/>
        <end position="424"/>
    </location>
</feature>
<dbReference type="PATRIC" id="fig|171383.3.peg.3026"/>
<feature type="region of interest" description="Disordered" evidence="1">
    <location>
        <begin position="226"/>
        <end position="424"/>
    </location>
</feature>
<feature type="compositionally biased region" description="Acidic residues" evidence="1">
    <location>
        <begin position="226"/>
        <end position="241"/>
    </location>
</feature>
<dbReference type="InterPro" id="IPR002035">
    <property type="entry name" value="VWF_A"/>
</dbReference>
<feature type="compositionally biased region" description="Acidic residues" evidence="1">
    <location>
        <begin position="253"/>
        <end position="269"/>
    </location>
</feature>
<gene>
    <name evidence="3" type="ORF">AKJ31_14780</name>
</gene>
<protein>
    <recommendedName>
        <fullName evidence="2">VWFA domain-containing protein</fullName>
    </recommendedName>
</protein>
<feature type="domain" description="VWFA" evidence="2">
    <location>
        <begin position="553"/>
        <end position="690"/>
    </location>
</feature>
<evidence type="ECO:0000313" key="4">
    <source>
        <dbReference type="Proteomes" id="UP000037530"/>
    </source>
</evidence>
<evidence type="ECO:0000256" key="1">
    <source>
        <dbReference type="SAM" id="MobiDB-lite"/>
    </source>
</evidence>
<feature type="compositionally biased region" description="Acidic residues" evidence="1">
    <location>
        <begin position="278"/>
        <end position="290"/>
    </location>
</feature>
<comment type="caution">
    <text evidence="3">The sequence shown here is derived from an EMBL/GenBank/DDBJ whole genome shotgun (WGS) entry which is preliminary data.</text>
</comment>
<dbReference type="PROSITE" id="PS50234">
    <property type="entry name" value="VWFA"/>
    <property type="match status" value="1"/>
</dbReference>
<dbReference type="EMBL" id="LHPI01000013">
    <property type="protein sequence ID" value="KOO06958.1"/>
    <property type="molecule type" value="Genomic_DNA"/>
</dbReference>
<accession>A0A0M0HZB4</accession>
<feature type="compositionally biased region" description="Acidic residues" evidence="1">
    <location>
        <begin position="301"/>
        <end position="311"/>
    </location>
</feature>
<keyword evidence="4" id="KW-1185">Reference proteome</keyword>
<dbReference type="STRING" id="171383.AKJ31_14780"/>
<name>A0A0M0HZB4_9VIBR</name>
<dbReference type="SMART" id="SM00327">
    <property type="entry name" value="VWA"/>
    <property type="match status" value="1"/>
</dbReference>
<feature type="compositionally biased region" description="Acidic residues" evidence="1">
    <location>
        <begin position="319"/>
        <end position="343"/>
    </location>
</feature>
<dbReference type="SUPFAM" id="SSF53300">
    <property type="entry name" value="vWA-like"/>
    <property type="match status" value="1"/>
</dbReference>
<feature type="compositionally biased region" description="Acidic residues" evidence="1">
    <location>
        <begin position="399"/>
        <end position="412"/>
    </location>
</feature>
<dbReference type="Gene3D" id="3.40.50.410">
    <property type="entry name" value="von Willebrand factor, type A domain"/>
    <property type="match status" value="1"/>
</dbReference>